<dbReference type="PANTHER" id="PTHR24567">
    <property type="entry name" value="CRP FAMILY TRANSCRIPTIONAL REGULATORY PROTEIN"/>
    <property type="match status" value="1"/>
</dbReference>
<dbReference type="PANTHER" id="PTHR24567:SF26">
    <property type="entry name" value="REGULATORY PROTEIN YEIL"/>
    <property type="match status" value="1"/>
</dbReference>
<accession>A0A1H2T978</accession>
<evidence type="ECO:0000256" key="1">
    <source>
        <dbReference type="ARBA" id="ARBA00023015"/>
    </source>
</evidence>
<dbReference type="GO" id="GO:0005829">
    <property type="term" value="C:cytosol"/>
    <property type="evidence" value="ECO:0007669"/>
    <property type="project" value="TreeGrafter"/>
</dbReference>
<name>A0A1H2T978_9RHOB</name>
<reference evidence="7" key="1">
    <citation type="submission" date="2016-10" db="EMBL/GenBank/DDBJ databases">
        <authorList>
            <person name="Varghese N."/>
            <person name="Submissions S."/>
        </authorList>
    </citation>
    <scope>NUCLEOTIDE SEQUENCE [LARGE SCALE GENOMIC DNA]</scope>
    <source>
        <strain evidence="7">DSM 26922</strain>
    </source>
</reference>
<dbReference type="SUPFAM" id="SSF46785">
    <property type="entry name" value="Winged helix' DNA-binding domain"/>
    <property type="match status" value="1"/>
</dbReference>
<keyword evidence="1" id="KW-0805">Transcription regulation</keyword>
<dbReference type="InterPro" id="IPR018490">
    <property type="entry name" value="cNMP-bd_dom_sf"/>
</dbReference>
<dbReference type="InterPro" id="IPR050397">
    <property type="entry name" value="Env_Response_Regulators"/>
</dbReference>
<dbReference type="SUPFAM" id="SSF51206">
    <property type="entry name" value="cAMP-binding domain-like"/>
    <property type="match status" value="1"/>
</dbReference>
<dbReference type="InterPro" id="IPR014710">
    <property type="entry name" value="RmlC-like_jellyroll"/>
</dbReference>
<keyword evidence="6" id="KW-0808">Transferase</keyword>
<protein>
    <submittedName>
        <fullName evidence="6">cAMP-binding domain of CRP or a regulatory subunit of cAMP-dependent protein kinases</fullName>
    </submittedName>
</protein>
<dbReference type="EMBL" id="FNOI01000001">
    <property type="protein sequence ID" value="SDW40378.1"/>
    <property type="molecule type" value="Genomic_DNA"/>
</dbReference>
<dbReference type="InterPro" id="IPR036390">
    <property type="entry name" value="WH_DNA-bd_sf"/>
</dbReference>
<evidence type="ECO:0000256" key="3">
    <source>
        <dbReference type="ARBA" id="ARBA00023163"/>
    </source>
</evidence>
<dbReference type="Pfam" id="PF13545">
    <property type="entry name" value="HTH_Crp_2"/>
    <property type="match status" value="1"/>
</dbReference>
<dbReference type="Gene3D" id="2.60.120.10">
    <property type="entry name" value="Jelly Rolls"/>
    <property type="match status" value="1"/>
</dbReference>
<keyword evidence="6" id="KW-0418">Kinase</keyword>
<dbReference type="RefSeq" id="WP_139254523.1">
    <property type="nucleotide sequence ID" value="NZ_FNOI01000001.1"/>
</dbReference>
<dbReference type="Pfam" id="PF00027">
    <property type="entry name" value="cNMP_binding"/>
    <property type="match status" value="1"/>
</dbReference>
<dbReference type="InterPro" id="IPR012318">
    <property type="entry name" value="HTH_CRP"/>
</dbReference>
<sequence>MRNSARFSEALDAKFLRDIPLEDKEAFLDACSLRTFKAGSVVLHQGENTDAMAVIVDGRVEVSYVSEIGHRTIIYHAFSGNVLGAVETLSERPCAGTCTALMETSVLMCKRKDLLARMASPTMLRNFAADLHDVLTHDNRFKSIDQFFSAEQKICVYLEKLSDGNSIVFVNSQSYLADVVGCSRQTVNKELGRLRDQGIIETSKNKIKILNYRELSLRVAELGTPDRVAVNLGI</sequence>
<dbReference type="PROSITE" id="PS50042">
    <property type="entry name" value="CNMP_BINDING_3"/>
    <property type="match status" value="1"/>
</dbReference>
<dbReference type="SMART" id="SM00419">
    <property type="entry name" value="HTH_CRP"/>
    <property type="match status" value="1"/>
</dbReference>
<gene>
    <name evidence="6" type="ORF">SAMN04488001_1096</name>
</gene>
<evidence type="ECO:0000313" key="6">
    <source>
        <dbReference type="EMBL" id="SDW40378.1"/>
    </source>
</evidence>
<feature type="domain" description="HTH crp-type" evidence="5">
    <location>
        <begin position="148"/>
        <end position="213"/>
    </location>
</feature>
<dbReference type="InterPro" id="IPR000595">
    <property type="entry name" value="cNMP-bd_dom"/>
</dbReference>
<dbReference type="AlphaFoldDB" id="A0A1H2T978"/>
<keyword evidence="3" id="KW-0804">Transcription</keyword>
<dbReference type="PROSITE" id="PS51063">
    <property type="entry name" value="HTH_CRP_2"/>
    <property type="match status" value="1"/>
</dbReference>
<feature type="domain" description="Cyclic nucleotide-binding" evidence="4">
    <location>
        <begin position="15"/>
        <end position="114"/>
    </location>
</feature>
<evidence type="ECO:0000259" key="4">
    <source>
        <dbReference type="PROSITE" id="PS50042"/>
    </source>
</evidence>
<evidence type="ECO:0000259" key="5">
    <source>
        <dbReference type="PROSITE" id="PS51063"/>
    </source>
</evidence>
<dbReference type="SMART" id="SM00100">
    <property type="entry name" value="cNMP"/>
    <property type="match status" value="1"/>
</dbReference>
<dbReference type="GO" id="GO:0016301">
    <property type="term" value="F:kinase activity"/>
    <property type="evidence" value="ECO:0007669"/>
    <property type="project" value="UniProtKB-KW"/>
</dbReference>
<dbReference type="CDD" id="cd00038">
    <property type="entry name" value="CAP_ED"/>
    <property type="match status" value="1"/>
</dbReference>
<dbReference type="OrthoDB" id="5290098at2"/>
<dbReference type="GO" id="GO:0003677">
    <property type="term" value="F:DNA binding"/>
    <property type="evidence" value="ECO:0007669"/>
    <property type="project" value="UniProtKB-KW"/>
</dbReference>
<dbReference type="STRING" id="670155.SAMN04488001_1096"/>
<keyword evidence="2" id="KW-0238">DNA-binding</keyword>
<dbReference type="GO" id="GO:0003700">
    <property type="term" value="F:DNA-binding transcription factor activity"/>
    <property type="evidence" value="ECO:0007669"/>
    <property type="project" value="TreeGrafter"/>
</dbReference>
<organism evidence="6 7">
    <name type="scientific">Litoreibacter albidus</name>
    <dbReference type="NCBI Taxonomy" id="670155"/>
    <lineage>
        <taxon>Bacteria</taxon>
        <taxon>Pseudomonadati</taxon>
        <taxon>Pseudomonadota</taxon>
        <taxon>Alphaproteobacteria</taxon>
        <taxon>Rhodobacterales</taxon>
        <taxon>Roseobacteraceae</taxon>
        <taxon>Litoreibacter</taxon>
    </lineage>
</organism>
<proteinExistence type="predicted"/>
<evidence type="ECO:0000256" key="2">
    <source>
        <dbReference type="ARBA" id="ARBA00023125"/>
    </source>
</evidence>
<keyword evidence="7" id="KW-1185">Reference proteome</keyword>
<dbReference type="Proteomes" id="UP000199441">
    <property type="component" value="Unassembled WGS sequence"/>
</dbReference>
<evidence type="ECO:0000313" key="7">
    <source>
        <dbReference type="Proteomes" id="UP000199441"/>
    </source>
</evidence>